<evidence type="ECO:0000256" key="1">
    <source>
        <dbReference type="SAM" id="Phobius"/>
    </source>
</evidence>
<dbReference type="RefSeq" id="WP_051210546.1">
    <property type="nucleotide sequence ID" value="NZ_CP015108.1"/>
</dbReference>
<accession>A0ABM6JUG9</accession>
<evidence type="ECO:0000313" key="4">
    <source>
        <dbReference type="EMBL" id="ARF13632.1"/>
    </source>
</evidence>
<sequence>MINRICMFFVALLVALTGTTTVHAITDVVVDDADILSPTQEVEIEDYGIRLQAATKAEFAVRTVYSLEGEPVEEYALRLLRELQLGDKEMDNGALLVVSTEKDEEAGIDREFYLATGYGLEGALPDGKVGRYIDELAMPYLRQEQPDLAIMEAYKAFYNEIAAEYGLEGDELPVVYPEQDDEDVGMPSFIIVIIVLYILFRVFFGGGGRGGGGGPRGRSSVGPIFFPGSGGGGFGGGSSGGGGFGGFGGGGSGGGGGAGRSW</sequence>
<reference evidence="4 5" key="1">
    <citation type="submission" date="2016-04" db="EMBL/GenBank/DDBJ databases">
        <title>Comparative Genomics and Epigenetics of Sporosarcina ureae.</title>
        <authorList>
            <person name="Oliver A.S."/>
            <person name="Cooper K.K."/>
        </authorList>
    </citation>
    <scope>NUCLEOTIDE SEQUENCE [LARGE SCALE GENOMIC DNA]</scope>
    <source>
        <strain evidence="4 5">S204</strain>
    </source>
</reference>
<dbReference type="Gene3D" id="3.10.310.50">
    <property type="match status" value="1"/>
</dbReference>
<organism evidence="4 5">
    <name type="scientific">Sporosarcina ureae</name>
    <dbReference type="NCBI Taxonomy" id="1571"/>
    <lineage>
        <taxon>Bacteria</taxon>
        <taxon>Bacillati</taxon>
        <taxon>Bacillota</taxon>
        <taxon>Bacilli</taxon>
        <taxon>Bacillales</taxon>
        <taxon>Caryophanaceae</taxon>
        <taxon>Sporosarcina</taxon>
    </lineage>
</organism>
<dbReference type="PANTHER" id="PTHR30373:SF2">
    <property type="entry name" value="UPF0603 PROTEIN YGCG"/>
    <property type="match status" value="1"/>
</dbReference>
<evidence type="ECO:0000313" key="5">
    <source>
        <dbReference type="Proteomes" id="UP000192486"/>
    </source>
</evidence>
<gene>
    <name evidence="4" type="ORF">SporoS204_05330</name>
</gene>
<dbReference type="Proteomes" id="UP000192486">
    <property type="component" value="Chromosome"/>
</dbReference>
<dbReference type="PANTHER" id="PTHR30373">
    <property type="entry name" value="UPF0603 PROTEIN YGCG"/>
    <property type="match status" value="1"/>
</dbReference>
<feature type="domain" description="TPM" evidence="3">
    <location>
        <begin position="29"/>
        <end position="157"/>
    </location>
</feature>
<dbReference type="EMBL" id="CP015108">
    <property type="protein sequence ID" value="ARF13632.1"/>
    <property type="molecule type" value="Genomic_DNA"/>
</dbReference>
<feature type="chain" id="PRO_5045310425" description="TPM domain-containing protein" evidence="2">
    <location>
        <begin position="25"/>
        <end position="262"/>
    </location>
</feature>
<dbReference type="Pfam" id="PF04536">
    <property type="entry name" value="TPM_phosphatase"/>
    <property type="match status" value="1"/>
</dbReference>
<proteinExistence type="predicted"/>
<evidence type="ECO:0000259" key="3">
    <source>
        <dbReference type="Pfam" id="PF04536"/>
    </source>
</evidence>
<evidence type="ECO:0000256" key="2">
    <source>
        <dbReference type="SAM" id="SignalP"/>
    </source>
</evidence>
<keyword evidence="1" id="KW-0812">Transmembrane</keyword>
<keyword evidence="1" id="KW-0472">Membrane</keyword>
<keyword evidence="2" id="KW-0732">Signal</keyword>
<keyword evidence="5" id="KW-1185">Reference proteome</keyword>
<feature type="transmembrane region" description="Helical" evidence="1">
    <location>
        <begin position="184"/>
        <end position="204"/>
    </location>
</feature>
<dbReference type="InterPro" id="IPR007621">
    <property type="entry name" value="TPM_dom"/>
</dbReference>
<keyword evidence="1" id="KW-1133">Transmembrane helix</keyword>
<name>A0ABM6JUG9_SPOUR</name>
<protein>
    <recommendedName>
        <fullName evidence="3">TPM domain-containing protein</fullName>
    </recommendedName>
</protein>
<feature type="signal peptide" evidence="2">
    <location>
        <begin position="1"/>
        <end position="24"/>
    </location>
</feature>